<protein>
    <recommendedName>
        <fullName evidence="5">TIL domain-containing protein</fullName>
    </recommendedName>
</protein>
<dbReference type="Gene3D" id="2.10.25.10">
    <property type="entry name" value="Laminin"/>
    <property type="match status" value="2"/>
</dbReference>
<keyword evidence="7" id="KW-1185">Reference proteome</keyword>
<dbReference type="InterPro" id="IPR002919">
    <property type="entry name" value="TIL_dom"/>
</dbReference>
<feature type="region of interest" description="Disordered" evidence="4">
    <location>
        <begin position="104"/>
        <end position="127"/>
    </location>
</feature>
<dbReference type="SUPFAM" id="SSF57567">
    <property type="entry name" value="Serine protease inhibitors"/>
    <property type="match status" value="1"/>
</dbReference>
<evidence type="ECO:0000313" key="6">
    <source>
        <dbReference type="EMBL" id="KAK6758177.1"/>
    </source>
</evidence>
<evidence type="ECO:0000256" key="2">
    <source>
        <dbReference type="ARBA" id="ARBA00022900"/>
    </source>
</evidence>
<keyword evidence="1" id="KW-0646">Protease inhibitor</keyword>
<dbReference type="InterPro" id="IPR036084">
    <property type="entry name" value="Ser_inhib-like_sf"/>
</dbReference>
<dbReference type="InterPro" id="IPR051368">
    <property type="entry name" value="SerProtInhib-TIL_Domain"/>
</dbReference>
<dbReference type="PANTHER" id="PTHR23259:SF70">
    <property type="entry name" value="ACCESSORY GLAND PROTEIN ACP62F-RELATED"/>
    <property type="match status" value="1"/>
</dbReference>
<reference evidence="6 7" key="1">
    <citation type="submission" date="2023-08" db="EMBL/GenBank/DDBJ databases">
        <title>A Necator americanus chromosomal reference genome.</title>
        <authorList>
            <person name="Ilik V."/>
            <person name="Petrzelkova K.J."/>
            <person name="Pardy F."/>
            <person name="Fuh T."/>
            <person name="Niatou-Singa F.S."/>
            <person name="Gouil Q."/>
            <person name="Baker L."/>
            <person name="Ritchie M.E."/>
            <person name="Jex A.R."/>
            <person name="Gazzola D."/>
            <person name="Li H."/>
            <person name="Toshio Fujiwara R."/>
            <person name="Zhan B."/>
            <person name="Aroian R.V."/>
            <person name="Pafco B."/>
            <person name="Schwarz E.M."/>
        </authorList>
    </citation>
    <scope>NUCLEOTIDE SEQUENCE [LARGE SCALE GENOMIC DNA]</scope>
    <source>
        <strain evidence="6 7">Aroian</strain>
        <tissue evidence="6">Whole animal</tissue>
    </source>
</reference>
<sequence>MSRCASQFPESPPRHYKRLGGLKLKYQLKGDFSDVQIPNYPRPGKRNQTKLRELYTMDGEEGDEDQERPRRYRKRYRPRFSARNRKYKLEDEDEDDYISLPRPVKRNQRKLRKSSTMNGEADDEDRERPLKYRNMRYRPRFLGRNRKYRWENADENDIQIPNYQRPLRRNRKQRQLYRFANLLSSAKSPSEHYEDQRILISNGPDFPRRPKKRNPDDDILWLSENGMDLYEWTRNPTRKQLRPWGTSMRPWNTSQSPRLLQMSMILVLAFACFYRIAAEECPVNEHQTRCGPACEPSCARPAPEICNEDCLLPGCSCKPGFFRNSQADCVEDCSQEPCGPNMERKECGLPEGCEPLCTPVKSLKCNKRCIKNACQCKPGYIREYPGGDCISMDLCKAITRENAIGQPDTKEDVDTPK</sequence>
<dbReference type="Pfam" id="PF01826">
    <property type="entry name" value="TIL"/>
    <property type="match status" value="2"/>
</dbReference>
<dbReference type="Proteomes" id="UP001303046">
    <property type="component" value="Unassembled WGS sequence"/>
</dbReference>
<proteinExistence type="predicted"/>
<feature type="domain" description="TIL" evidence="5">
    <location>
        <begin position="338"/>
        <end position="395"/>
    </location>
</feature>
<organism evidence="6 7">
    <name type="scientific">Necator americanus</name>
    <name type="common">Human hookworm</name>
    <dbReference type="NCBI Taxonomy" id="51031"/>
    <lineage>
        <taxon>Eukaryota</taxon>
        <taxon>Metazoa</taxon>
        <taxon>Ecdysozoa</taxon>
        <taxon>Nematoda</taxon>
        <taxon>Chromadorea</taxon>
        <taxon>Rhabditida</taxon>
        <taxon>Rhabditina</taxon>
        <taxon>Rhabditomorpha</taxon>
        <taxon>Strongyloidea</taxon>
        <taxon>Ancylostomatidae</taxon>
        <taxon>Bunostominae</taxon>
        <taxon>Necator</taxon>
    </lineage>
</organism>
<feature type="domain" description="TIL" evidence="5">
    <location>
        <begin position="281"/>
        <end position="331"/>
    </location>
</feature>
<name>A0ABR1E666_NECAM</name>
<dbReference type="CDD" id="cd19941">
    <property type="entry name" value="TIL"/>
    <property type="match status" value="2"/>
</dbReference>
<evidence type="ECO:0000259" key="5">
    <source>
        <dbReference type="Pfam" id="PF01826"/>
    </source>
</evidence>
<evidence type="ECO:0000256" key="1">
    <source>
        <dbReference type="ARBA" id="ARBA00022690"/>
    </source>
</evidence>
<feature type="compositionally biased region" description="Basic residues" evidence="4">
    <location>
        <begin position="104"/>
        <end position="113"/>
    </location>
</feature>
<evidence type="ECO:0000313" key="7">
    <source>
        <dbReference type="Proteomes" id="UP001303046"/>
    </source>
</evidence>
<comment type="caution">
    <text evidence="6">The sequence shown here is derived from an EMBL/GenBank/DDBJ whole genome shotgun (WGS) entry which is preliminary data.</text>
</comment>
<accession>A0ABR1E666</accession>
<keyword evidence="2" id="KW-0722">Serine protease inhibitor</keyword>
<feature type="region of interest" description="Disordered" evidence="4">
    <location>
        <begin position="35"/>
        <end position="77"/>
    </location>
</feature>
<evidence type="ECO:0000256" key="4">
    <source>
        <dbReference type="SAM" id="MobiDB-lite"/>
    </source>
</evidence>
<gene>
    <name evidence="6" type="primary">Necator_chrV.g20579</name>
    <name evidence="6" type="ORF">RB195_015786</name>
</gene>
<evidence type="ECO:0000256" key="3">
    <source>
        <dbReference type="ARBA" id="ARBA00023157"/>
    </source>
</evidence>
<dbReference type="PANTHER" id="PTHR23259">
    <property type="entry name" value="RIDDLE"/>
    <property type="match status" value="1"/>
</dbReference>
<keyword evidence="3" id="KW-1015">Disulfide bond</keyword>
<dbReference type="EMBL" id="JAVFWL010000005">
    <property type="protein sequence ID" value="KAK6758177.1"/>
    <property type="molecule type" value="Genomic_DNA"/>
</dbReference>